<dbReference type="Pfam" id="PF04818">
    <property type="entry name" value="CID"/>
    <property type="match status" value="1"/>
</dbReference>
<feature type="region of interest" description="Disordered" evidence="1">
    <location>
        <begin position="150"/>
        <end position="192"/>
    </location>
</feature>
<dbReference type="Gene3D" id="1.25.40.90">
    <property type="match status" value="1"/>
</dbReference>
<dbReference type="Pfam" id="PF11526">
    <property type="entry name" value="Pfc11_Clp1_ID"/>
    <property type="match status" value="1"/>
</dbReference>
<dbReference type="FunFam" id="1.25.40.90:FF:000016">
    <property type="entry name" value="mRNA cleavage factor complex component Pcf11"/>
    <property type="match status" value="1"/>
</dbReference>
<dbReference type="AlphaFoldDB" id="A0A1L9X4Q7"/>
<dbReference type="OrthoDB" id="2129491at2759"/>
<feature type="domain" description="CID" evidence="2">
    <location>
        <begin position="6"/>
        <end position="144"/>
    </location>
</feature>
<dbReference type="PROSITE" id="PS51391">
    <property type="entry name" value="CID"/>
    <property type="match status" value="1"/>
</dbReference>
<dbReference type="RefSeq" id="XP_020059638.1">
    <property type="nucleotide sequence ID" value="XM_020197853.1"/>
</dbReference>
<evidence type="ECO:0000313" key="3">
    <source>
        <dbReference type="EMBL" id="OJK03299.1"/>
    </source>
</evidence>
<feature type="region of interest" description="Disordered" evidence="1">
    <location>
        <begin position="611"/>
        <end position="630"/>
    </location>
</feature>
<dbReference type="InterPro" id="IPR021605">
    <property type="entry name" value="Pcf11_Clp1-ID"/>
</dbReference>
<dbReference type="SMART" id="SM00582">
    <property type="entry name" value="RPR"/>
    <property type="match status" value="1"/>
</dbReference>
<evidence type="ECO:0000313" key="4">
    <source>
        <dbReference type="Proteomes" id="UP000184546"/>
    </source>
</evidence>
<protein>
    <recommendedName>
        <fullName evidence="2">CID domain-containing protein</fullName>
    </recommendedName>
</protein>
<dbReference type="GO" id="GO:0005849">
    <property type="term" value="C:mRNA cleavage factor complex"/>
    <property type="evidence" value="ECO:0007669"/>
    <property type="project" value="InterPro"/>
</dbReference>
<dbReference type="OMA" id="ARSDFAN"/>
<dbReference type="GO" id="GO:0003729">
    <property type="term" value="F:mRNA binding"/>
    <property type="evidence" value="ECO:0007669"/>
    <property type="project" value="InterPro"/>
</dbReference>
<organism evidence="3 4">
    <name type="scientific">Aspergillus aculeatus (strain ATCC 16872 / CBS 172.66 / WB 5094)</name>
    <dbReference type="NCBI Taxonomy" id="690307"/>
    <lineage>
        <taxon>Eukaryota</taxon>
        <taxon>Fungi</taxon>
        <taxon>Dikarya</taxon>
        <taxon>Ascomycota</taxon>
        <taxon>Pezizomycotina</taxon>
        <taxon>Eurotiomycetes</taxon>
        <taxon>Eurotiomycetidae</taxon>
        <taxon>Eurotiales</taxon>
        <taxon>Aspergillaceae</taxon>
        <taxon>Aspergillus</taxon>
        <taxon>Aspergillus subgen. Circumdati</taxon>
    </lineage>
</organism>
<evidence type="ECO:0000259" key="2">
    <source>
        <dbReference type="PROSITE" id="PS51391"/>
    </source>
</evidence>
<dbReference type="InterPro" id="IPR045154">
    <property type="entry name" value="PCF11-like"/>
</dbReference>
<dbReference type="InterPro" id="IPR008942">
    <property type="entry name" value="ENTH_VHS"/>
</dbReference>
<dbReference type="GeneID" id="30971667"/>
<dbReference type="Proteomes" id="UP000184546">
    <property type="component" value="Unassembled WGS sequence"/>
</dbReference>
<dbReference type="Pfam" id="PF21936">
    <property type="entry name" value="Pcf11_C"/>
    <property type="match status" value="1"/>
</dbReference>
<name>A0A1L9X4Q7_ASPA1</name>
<dbReference type="GO" id="GO:0006369">
    <property type="term" value="P:termination of RNA polymerase II transcription"/>
    <property type="evidence" value="ECO:0007669"/>
    <property type="project" value="InterPro"/>
</dbReference>
<gene>
    <name evidence="3" type="ORF">ASPACDRAFT_1865414</name>
</gene>
<dbReference type="VEuPathDB" id="FungiDB:ASPACDRAFT_1865414"/>
<dbReference type="PANTHER" id="PTHR15921:SF3">
    <property type="entry name" value="PRE-MRNA CLEAVAGE COMPLEX 2 PROTEIN PCF11"/>
    <property type="match status" value="1"/>
</dbReference>
<dbReference type="SUPFAM" id="SSF48464">
    <property type="entry name" value="ENTH/VHS domain"/>
    <property type="match status" value="1"/>
</dbReference>
<feature type="region of interest" description="Disordered" evidence="1">
    <location>
        <begin position="520"/>
        <end position="561"/>
    </location>
</feature>
<dbReference type="GO" id="GO:0031124">
    <property type="term" value="P:mRNA 3'-end processing"/>
    <property type="evidence" value="ECO:0007669"/>
    <property type="project" value="InterPro"/>
</dbReference>
<dbReference type="InterPro" id="IPR054127">
    <property type="entry name" value="Pcf11_C"/>
</dbReference>
<accession>A0A1L9X4Q7</accession>
<dbReference type="GO" id="GO:0005737">
    <property type="term" value="C:cytoplasm"/>
    <property type="evidence" value="ECO:0007669"/>
    <property type="project" value="TreeGrafter"/>
</dbReference>
<reference evidence="4" key="1">
    <citation type="journal article" date="2017" name="Genome Biol.">
        <title>Comparative genomics reveals high biological diversity and specific adaptations in the industrially and medically important fungal genus Aspergillus.</title>
        <authorList>
            <person name="de Vries R.P."/>
            <person name="Riley R."/>
            <person name="Wiebenga A."/>
            <person name="Aguilar-Osorio G."/>
            <person name="Amillis S."/>
            <person name="Uchima C.A."/>
            <person name="Anderluh G."/>
            <person name="Asadollahi M."/>
            <person name="Askin M."/>
            <person name="Barry K."/>
            <person name="Battaglia E."/>
            <person name="Bayram O."/>
            <person name="Benocci T."/>
            <person name="Braus-Stromeyer S.A."/>
            <person name="Caldana C."/>
            <person name="Canovas D."/>
            <person name="Cerqueira G.C."/>
            <person name="Chen F."/>
            <person name="Chen W."/>
            <person name="Choi C."/>
            <person name="Clum A."/>
            <person name="Dos Santos R.A."/>
            <person name="Damasio A.R."/>
            <person name="Diallinas G."/>
            <person name="Emri T."/>
            <person name="Fekete E."/>
            <person name="Flipphi M."/>
            <person name="Freyberg S."/>
            <person name="Gallo A."/>
            <person name="Gournas C."/>
            <person name="Habgood R."/>
            <person name="Hainaut M."/>
            <person name="Harispe M.L."/>
            <person name="Henrissat B."/>
            <person name="Hilden K.S."/>
            <person name="Hope R."/>
            <person name="Hossain A."/>
            <person name="Karabika E."/>
            <person name="Karaffa L."/>
            <person name="Karanyi Z."/>
            <person name="Krasevec N."/>
            <person name="Kuo A."/>
            <person name="Kusch H."/>
            <person name="LaButti K."/>
            <person name="Lagendijk E.L."/>
            <person name="Lapidus A."/>
            <person name="Levasseur A."/>
            <person name="Lindquist E."/>
            <person name="Lipzen A."/>
            <person name="Logrieco A.F."/>
            <person name="MacCabe A."/>
            <person name="Maekelae M.R."/>
            <person name="Malavazi I."/>
            <person name="Melin P."/>
            <person name="Meyer V."/>
            <person name="Mielnichuk N."/>
            <person name="Miskei M."/>
            <person name="Molnar A.P."/>
            <person name="Mule G."/>
            <person name="Ngan C.Y."/>
            <person name="Orejas M."/>
            <person name="Orosz E."/>
            <person name="Ouedraogo J.P."/>
            <person name="Overkamp K.M."/>
            <person name="Park H.-S."/>
            <person name="Perrone G."/>
            <person name="Piumi F."/>
            <person name="Punt P.J."/>
            <person name="Ram A.F."/>
            <person name="Ramon A."/>
            <person name="Rauscher S."/>
            <person name="Record E."/>
            <person name="Riano-Pachon D.M."/>
            <person name="Robert V."/>
            <person name="Roehrig J."/>
            <person name="Ruller R."/>
            <person name="Salamov A."/>
            <person name="Salih N.S."/>
            <person name="Samson R.A."/>
            <person name="Sandor E."/>
            <person name="Sanguinetti M."/>
            <person name="Schuetze T."/>
            <person name="Sepcic K."/>
            <person name="Shelest E."/>
            <person name="Sherlock G."/>
            <person name="Sophianopoulou V."/>
            <person name="Squina F.M."/>
            <person name="Sun H."/>
            <person name="Susca A."/>
            <person name="Todd R.B."/>
            <person name="Tsang A."/>
            <person name="Unkles S.E."/>
            <person name="van de Wiele N."/>
            <person name="van Rossen-Uffink D."/>
            <person name="Oliveira J.V."/>
            <person name="Vesth T.C."/>
            <person name="Visser J."/>
            <person name="Yu J.-H."/>
            <person name="Zhou M."/>
            <person name="Andersen M.R."/>
            <person name="Archer D.B."/>
            <person name="Baker S.E."/>
            <person name="Benoit I."/>
            <person name="Brakhage A.A."/>
            <person name="Braus G.H."/>
            <person name="Fischer R."/>
            <person name="Frisvad J.C."/>
            <person name="Goldman G.H."/>
            <person name="Houbraken J."/>
            <person name="Oakley B."/>
            <person name="Pocsi I."/>
            <person name="Scazzocchio C."/>
            <person name="Seiboth B."/>
            <person name="vanKuyk P.A."/>
            <person name="Wortman J."/>
            <person name="Dyer P.S."/>
            <person name="Grigoriev I.V."/>
        </authorList>
    </citation>
    <scope>NUCLEOTIDE SEQUENCE [LARGE SCALE GENOMIC DNA]</scope>
    <source>
        <strain evidence="4">ATCC 16872 / CBS 172.66 / WB 5094</strain>
    </source>
</reference>
<dbReference type="PANTHER" id="PTHR15921">
    <property type="entry name" value="PRE-MRNA CLEAVAGE COMPLEX II"/>
    <property type="match status" value="1"/>
</dbReference>
<dbReference type="InterPro" id="IPR047415">
    <property type="entry name" value="Pcf11_CID"/>
</dbReference>
<dbReference type="EMBL" id="KV878972">
    <property type="protein sequence ID" value="OJK03299.1"/>
    <property type="molecule type" value="Genomic_DNA"/>
</dbReference>
<dbReference type="GO" id="GO:0000993">
    <property type="term" value="F:RNA polymerase II complex binding"/>
    <property type="evidence" value="ECO:0007669"/>
    <property type="project" value="InterPro"/>
</dbReference>
<dbReference type="CDD" id="cd16982">
    <property type="entry name" value="CID_Pcf11"/>
    <property type="match status" value="1"/>
</dbReference>
<sequence length="675" mass="73933">MSSGLASDEVAEDYKNSLEDLTTNDRFQISNLTVIAKENTEHAMAISRVLENHIRTTPPAQKLPALYVVDSIVKNVGTPYTLFLGRNMYQTFMNAYTLVDSQTRRKLDEMLKTWKEPVPGSLDTRPVFPPEITRSIESALIKARTAALQQQQARSQQEILTRGRNGTPPGWSSTPTPPQNLARYPPASSQTVPAPYQRNGAGHAYPPPGDTHAARAMSTAHIQQRSEIDLSALNRDIESLIAAARGDFATNPLDSAVQQRLKALLDLQGILQRQELNQEQLRLVRDQVSALAPKPVIPAPQAPQNIPPISIPPVAATPPTQTHSQPLQQLLNPGMLAGLIKATAARQQPTPPPQLAGILPQIPILNSTPQPAVSATNENPLIAALRAQGLLPPASAPPTASTVPPPNIASAFPLIVPGQVRYTPPVPTPQAQGNAEGQMDVQMNTMSMKIPRYTLISSLYEMRTNRCGTCGRRFFATEEGKEKKARHLDWHFRTNQRMSDAAKRAQNRSWYVDERDWIKSREAGDDQNPTDTEASGDAADGHDGNVAKKGPSKPWIRAPNDATLRNTPCPICQEKFESTWSEDVQDWIWQDATNVGSRVYHASCYAEVTKEGPTPANRGAPLARTGTPDSVLGKRKAEVSIPFPFLKQSRLSISNNVKQVTNSPSSNVRIKTEPI</sequence>
<dbReference type="STRING" id="690307.A0A1L9X4Q7"/>
<proteinExistence type="predicted"/>
<keyword evidence="4" id="KW-1185">Reference proteome</keyword>
<dbReference type="InterPro" id="IPR006569">
    <property type="entry name" value="CID_dom"/>
</dbReference>
<evidence type="ECO:0000256" key="1">
    <source>
        <dbReference type="SAM" id="MobiDB-lite"/>
    </source>
</evidence>